<dbReference type="PANTHER" id="PTHR43065:SF46">
    <property type="entry name" value="C4-DICARBOXYLATE TRANSPORT SENSOR PROTEIN DCTB"/>
    <property type="match status" value="1"/>
</dbReference>
<dbReference type="InterPro" id="IPR005467">
    <property type="entry name" value="His_kinase_dom"/>
</dbReference>
<comment type="catalytic activity">
    <reaction evidence="1">
        <text>ATP + protein L-histidine = ADP + protein N-phospho-L-histidine.</text>
        <dbReference type="EC" id="2.7.13.3"/>
    </reaction>
</comment>
<dbReference type="InterPro" id="IPR036890">
    <property type="entry name" value="HATPase_C_sf"/>
</dbReference>
<keyword evidence="6 16" id="KW-0808">Transferase</keyword>
<dbReference type="InterPro" id="IPR011620">
    <property type="entry name" value="Sig_transdc_His_kinase_LytS_TM"/>
</dbReference>
<evidence type="ECO:0000256" key="8">
    <source>
        <dbReference type="ARBA" id="ARBA00022741"/>
    </source>
</evidence>
<organism evidence="16 17">
    <name type="scientific">Neobacillus ginsengisoli</name>
    <dbReference type="NCBI Taxonomy" id="904295"/>
    <lineage>
        <taxon>Bacteria</taxon>
        <taxon>Bacillati</taxon>
        <taxon>Bacillota</taxon>
        <taxon>Bacilli</taxon>
        <taxon>Bacillales</taxon>
        <taxon>Bacillaceae</taxon>
        <taxon>Neobacillus</taxon>
    </lineage>
</organism>
<dbReference type="SMART" id="SM00387">
    <property type="entry name" value="HATPase_c"/>
    <property type="match status" value="1"/>
</dbReference>
<proteinExistence type="predicted"/>
<keyword evidence="13 14" id="KW-0472">Membrane</keyword>
<reference evidence="16 17" key="1">
    <citation type="submission" date="2023-07" db="EMBL/GenBank/DDBJ databases">
        <title>Genomic Encyclopedia of Type Strains, Phase IV (KMG-IV): sequencing the most valuable type-strain genomes for metagenomic binning, comparative biology and taxonomic classification.</title>
        <authorList>
            <person name="Goeker M."/>
        </authorList>
    </citation>
    <scope>NUCLEOTIDE SEQUENCE [LARGE SCALE GENOMIC DNA]</scope>
    <source>
        <strain evidence="16 17">DSM 27594</strain>
    </source>
</reference>
<keyword evidence="7 14" id="KW-0812">Transmembrane</keyword>
<evidence type="ECO:0000256" key="12">
    <source>
        <dbReference type="ARBA" id="ARBA00023012"/>
    </source>
</evidence>
<dbReference type="PROSITE" id="PS50109">
    <property type="entry name" value="HIS_KIN"/>
    <property type="match status" value="1"/>
</dbReference>
<dbReference type="SMART" id="SM00388">
    <property type="entry name" value="HisKA"/>
    <property type="match status" value="1"/>
</dbReference>
<keyword evidence="9 16" id="KW-0418">Kinase</keyword>
<dbReference type="SUPFAM" id="SSF55874">
    <property type="entry name" value="ATPase domain of HSP90 chaperone/DNA topoisomerase II/histidine kinase"/>
    <property type="match status" value="1"/>
</dbReference>
<dbReference type="InterPro" id="IPR036097">
    <property type="entry name" value="HisK_dim/P_sf"/>
</dbReference>
<dbReference type="CDD" id="cd00082">
    <property type="entry name" value="HisKA"/>
    <property type="match status" value="1"/>
</dbReference>
<keyword evidence="4" id="KW-1003">Cell membrane</keyword>
<keyword evidence="10" id="KW-0067">ATP-binding</keyword>
<feature type="transmembrane region" description="Helical" evidence="14">
    <location>
        <begin position="133"/>
        <end position="152"/>
    </location>
</feature>
<sequence length="438" mass="49740">MTFVFINHNVLDNLFYILVSILMFFVLFDNVKKFKNHKNLLLTVSMSLPIVLCMKFPIYIDQYCVHDLRQIPLFIGTLYGGWAAGAALLIISLSTRFAIYGFNSLTLVVYLVLYLATALFSIKFNRMNKKSKLMTSALLIFVLELLTTEIALKMSDYFKVTEAYIFYFIMIPPVAMFFLVYLIEVLMDTIHIRSNIVKIEKMDVVSQLAASISHEVRNPLTVVKGFIELLKTPDLSQNDKERYIQYALKELRTAESIISDYLAFAKPAIEKVEPILIDKEIKNLIEVIKPFANMNAVKVTNQLASGMVLVNTNYFRQCILNLMKNAIEAMENGGELKVLSLTDKNHAIIKISDNGIGMSKEQINRYGEPYYSSKEKGTGLGSMVVLKTVQTMNGKLDIESVPSDGTTIMITLPLYNSDPVYVKEQNDSRVKLKTGYYI</sequence>
<evidence type="ECO:0000256" key="5">
    <source>
        <dbReference type="ARBA" id="ARBA00022553"/>
    </source>
</evidence>
<feature type="transmembrane region" description="Helical" evidence="14">
    <location>
        <begin position="10"/>
        <end position="28"/>
    </location>
</feature>
<evidence type="ECO:0000256" key="14">
    <source>
        <dbReference type="SAM" id="Phobius"/>
    </source>
</evidence>
<dbReference type="CDD" id="cd00075">
    <property type="entry name" value="HATPase"/>
    <property type="match status" value="1"/>
</dbReference>
<gene>
    <name evidence="16" type="ORF">J2S10_004856</name>
</gene>
<dbReference type="Pfam" id="PF02518">
    <property type="entry name" value="HATPase_c"/>
    <property type="match status" value="1"/>
</dbReference>
<evidence type="ECO:0000256" key="1">
    <source>
        <dbReference type="ARBA" id="ARBA00000085"/>
    </source>
</evidence>
<evidence type="ECO:0000256" key="3">
    <source>
        <dbReference type="ARBA" id="ARBA00012438"/>
    </source>
</evidence>
<evidence type="ECO:0000256" key="13">
    <source>
        <dbReference type="ARBA" id="ARBA00023136"/>
    </source>
</evidence>
<dbReference type="Pfam" id="PF00512">
    <property type="entry name" value="HisKA"/>
    <property type="match status" value="1"/>
</dbReference>
<feature type="transmembrane region" description="Helical" evidence="14">
    <location>
        <begin position="164"/>
        <end position="183"/>
    </location>
</feature>
<comment type="caution">
    <text evidence="16">The sequence shown here is derived from an EMBL/GenBank/DDBJ whole genome shotgun (WGS) entry which is preliminary data.</text>
</comment>
<dbReference type="EMBL" id="JAUSTW010000011">
    <property type="protein sequence ID" value="MDQ0201646.1"/>
    <property type="molecule type" value="Genomic_DNA"/>
</dbReference>
<evidence type="ECO:0000313" key="16">
    <source>
        <dbReference type="EMBL" id="MDQ0201646.1"/>
    </source>
</evidence>
<dbReference type="Pfam" id="PF07694">
    <property type="entry name" value="5TM-5TMR_LYT"/>
    <property type="match status" value="1"/>
</dbReference>
<dbReference type="InterPro" id="IPR004358">
    <property type="entry name" value="Sig_transdc_His_kin-like_C"/>
</dbReference>
<evidence type="ECO:0000259" key="15">
    <source>
        <dbReference type="PROSITE" id="PS50109"/>
    </source>
</evidence>
<comment type="subcellular location">
    <subcellularLocation>
        <location evidence="2">Cell membrane</location>
        <topology evidence="2">Multi-pass membrane protein</topology>
    </subcellularLocation>
</comment>
<keyword evidence="17" id="KW-1185">Reference proteome</keyword>
<evidence type="ECO:0000256" key="7">
    <source>
        <dbReference type="ARBA" id="ARBA00022692"/>
    </source>
</evidence>
<dbReference type="Gene3D" id="1.10.287.130">
    <property type="match status" value="1"/>
</dbReference>
<evidence type="ECO:0000256" key="10">
    <source>
        <dbReference type="ARBA" id="ARBA00022840"/>
    </source>
</evidence>
<accession>A0ABT9Y246</accession>
<keyword evidence="5" id="KW-0597">Phosphoprotein</keyword>
<evidence type="ECO:0000256" key="9">
    <source>
        <dbReference type="ARBA" id="ARBA00022777"/>
    </source>
</evidence>
<dbReference type="GO" id="GO:0004673">
    <property type="term" value="F:protein histidine kinase activity"/>
    <property type="evidence" value="ECO:0007669"/>
    <property type="project" value="UniProtKB-EC"/>
</dbReference>
<keyword evidence="8" id="KW-0547">Nucleotide-binding</keyword>
<evidence type="ECO:0000256" key="11">
    <source>
        <dbReference type="ARBA" id="ARBA00022989"/>
    </source>
</evidence>
<dbReference type="Gene3D" id="3.30.565.10">
    <property type="entry name" value="Histidine kinase-like ATPase, C-terminal domain"/>
    <property type="match status" value="1"/>
</dbReference>
<name>A0ABT9Y246_9BACI</name>
<evidence type="ECO:0000256" key="2">
    <source>
        <dbReference type="ARBA" id="ARBA00004651"/>
    </source>
</evidence>
<feature type="transmembrane region" description="Helical" evidence="14">
    <location>
        <begin position="40"/>
        <end position="59"/>
    </location>
</feature>
<dbReference type="EC" id="2.7.13.3" evidence="3"/>
<dbReference type="Proteomes" id="UP001224122">
    <property type="component" value="Unassembled WGS sequence"/>
</dbReference>
<evidence type="ECO:0000256" key="6">
    <source>
        <dbReference type="ARBA" id="ARBA00022679"/>
    </source>
</evidence>
<dbReference type="RefSeq" id="WP_307413164.1">
    <property type="nucleotide sequence ID" value="NZ_JAUSTW010000011.1"/>
</dbReference>
<evidence type="ECO:0000256" key="4">
    <source>
        <dbReference type="ARBA" id="ARBA00022475"/>
    </source>
</evidence>
<dbReference type="PANTHER" id="PTHR43065">
    <property type="entry name" value="SENSOR HISTIDINE KINASE"/>
    <property type="match status" value="1"/>
</dbReference>
<feature type="domain" description="Histidine kinase" evidence="15">
    <location>
        <begin position="211"/>
        <end position="416"/>
    </location>
</feature>
<evidence type="ECO:0000313" key="17">
    <source>
        <dbReference type="Proteomes" id="UP001224122"/>
    </source>
</evidence>
<dbReference type="InterPro" id="IPR003661">
    <property type="entry name" value="HisK_dim/P_dom"/>
</dbReference>
<protein>
    <recommendedName>
        <fullName evidence="3">histidine kinase</fullName>
        <ecNumber evidence="3">2.7.13.3</ecNumber>
    </recommendedName>
</protein>
<feature type="transmembrane region" description="Helical" evidence="14">
    <location>
        <begin position="71"/>
        <end position="91"/>
    </location>
</feature>
<keyword evidence="12" id="KW-0902">Two-component regulatory system</keyword>
<dbReference type="PRINTS" id="PR00344">
    <property type="entry name" value="BCTRLSENSOR"/>
</dbReference>
<keyword evidence="11 14" id="KW-1133">Transmembrane helix</keyword>
<dbReference type="InterPro" id="IPR003594">
    <property type="entry name" value="HATPase_dom"/>
</dbReference>
<feature type="transmembrane region" description="Helical" evidence="14">
    <location>
        <begin position="97"/>
        <end position="121"/>
    </location>
</feature>
<dbReference type="SUPFAM" id="SSF47384">
    <property type="entry name" value="Homodimeric domain of signal transducing histidine kinase"/>
    <property type="match status" value="1"/>
</dbReference>